<keyword evidence="2" id="KW-1185">Reference proteome</keyword>
<dbReference type="Proteomes" id="UP001732700">
    <property type="component" value="Chromosome 7C"/>
</dbReference>
<sequence length="88" mass="9508">MLEFFYDHSPESMKSLGTALAQLAIAGGNYLNSALVGAVASATAGGGKPGWIPDDLDQGHLDYFFWFMAALSVINLLHFIYCSTKYKA</sequence>
<name>A0ACD5ZZ65_AVESA</name>
<organism evidence="1 2">
    <name type="scientific">Avena sativa</name>
    <name type="common">Oat</name>
    <dbReference type="NCBI Taxonomy" id="4498"/>
    <lineage>
        <taxon>Eukaryota</taxon>
        <taxon>Viridiplantae</taxon>
        <taxon>Streptophyta</taxon>
        <taxon>Embryophyta</taxon>
        <taxon>Tracheophyta</taxon>
        <taxon>Spermatophyta</taxon>
        <taxon>Magnoliopsida</taxon>
        <taxon>Liliopsida</taxon>
        <taxon>Poales</taxon>
        <taxon>Poaceae</taxon>
        <taxon>BOP clade</taxon>
        <taxon>Pooideae</taxon>
        <taxon>Poodae</taxon>
        <taxon>Poeae</taxon>
        <taxon>Poeae Chloroplast Group 1 (Aveneae type)</taxon>
        <taxon>Aveninae</taxon>
        <taxon>Avena</taxon>
    </lineage>
</organism>
<evidence type="ECO:0000313" key="2">
    <source>
        <dbReference type="Proteomes" id="UP001732700"/>
    </source>
</evidence>
<reference evidence="1" key="1">
    <citation type="submission" date="2021-05" db="EMBL/GenBank/DDBJ databases">
        <authorList>
            <person name="Scholz U."/>
            <person name="Mascher M."/>
            <person name="Fiebig A."/>
        </authorList>
    </citation>
    <scope>NUCLEOTIDE SEQUENCE [LARGE SCALE GENOMIC DNA]</scope>
</reference>
<dbReference type="EnsemblPlants" id="AVESA.00010b.r2.7CG0696470.1">
    <property type="protein sequence ID" value="AVESA.00010b.r2.7CG0696470.1.CDS.1"/>
    <property type="gene ID" value="AVESA.00010b.r2.7CG0696470"/>
</dbReference>
<accession>A0ACD5ZZ65</accession>
<proteinExistence type="predicted"/>
<reference evidence="1" key="2">
    <citation type="submission" date="2025-09" db="UniProtKB">
        <authorList>
            <consortium name="EnsemblPlants"/>
        </authorList>
    </citation>
    <scope>IDENTIFICATION</scope>
</reference>
<protein>
    <submittedName>
        <fullName evidence="1">Uncharacterized protein</fullName>
    </submittedName>
</protein>
<evidence type="ECO:0000313" key="1">
    <source>
        <dbReference type="EnsemblPlants" id="AVESA.00010b.r2.7CG0696470.1.CDS.1"/>
    </source>
</evidence>